<evidence type="ECO:0000313" key="5">
    <source>
        <dbReference type="EMBL" id="KAK4360605.1"/>
    </source>
</evidence>
<dbReference type="Pfam" id="PF00487">
    <property type="entry name" value="FA_desaturase"/>
    <property type="match status" value="1"/>
</dbReference>
<sequence>MKKIDSGWPTIRVGVTIQVGSTGLGHFHLEATSSKCLCDYQWVNDTVGLILHSTVLTPYLSWRYTHRRHHSNTNSLEHDEVYVPRLESELRWFSKYLNNSPLGRTYNTCHKAECASNDAD</sequence>
<dbReference type="AlphaFoldDB" id="A0AAE1RZ98"/>
<comment type="subcellular location">
    <subcellularLocation>
        <location evidence="1">Membrane</location>
    </subcellularLocation>
</comment>
<evidence type="ECO:0000259" key="4">
    <source>
        <dbReference type="Pfam" id="PF00487"/>
    </source>
</evidence>
<evidence type="ECO:0000256" key="1">
    <source>
        <dbReference type="ARBA" id="ARBA00004370"/>
    </source>
</evidence>
<protein>
    <recommendedName>
        <fullName evidence="4">Fatty acid desaturase domain-containing protein</fullName>
    </recommendedName>
</protein>
<comment type="similarity">
    <text evidence="2">Belongs to the fatty acid desaturase type 1 family.</text>
</comment>
<dbReference type="PANTHER" id="PTHR32100">
    <property type="entry name" value="OMEGA-6 FATTY ACID DESATURASE, CHLOROPLASTIC"/>
    <property type="match status" value="1"/>
</dbReference>
<dbReference type="Proteomes" id="UP001291623">
    <property type="component" value="Unassembled WGS sequence"/>
</dbReference>
<reference evidence="5" key="1">
    <citation type="submission" date="2023-12" db="EMBL/GenBank/DDBJ databases">
        <title>Genome assembly of Anisodus tanguticus.</title>
        <authorList>
            <person name="Wang Y.-J."/>
        </authorList>
    </citation>
    <scope>NUCLEOTIDE SEQUENCE</scope>
    <source>
        <strain evidence="5">KB-2021</strain>
        <tissue evidence="5">Leaf</tissue>
    </source>
</reference>
<dbReference type="InterPro" id="IPR005804">
    <property type="entry name" value="FA_desaturase_dom"/>
</dbReference>
<comment type="caution">
    <text evidence="5">The sequence shown here is derived from an EMBL/GenBank/DDBJ whole genome shotgun (WGS) entry which is preliminary data.</text>
</comment>
<proteinExistence type="inferred from homology"/>
<feature type="domain" description="Fatty acid desaturase" evidence="4">
    <location>
        <begin position="10"/>
        <end position="96"/>
    </location>
</feature>
<dbReference type="GO" id="GO:0006629">
    <property type="term" value="P:lipid metabolic process"/>
    <property type="evidence" value="ECO:0007669"/>
    <property type="project" value="InterPro"/>
</dbReference>
<dbReference type="InterPro" id="IPR012171">
    <property type="entry name" value="Fatty_acid_desaturase"/>
</dbReference>
<gene>
    <name evidence="5" type="ORF">RND71_019557</name>
</gene>
<organism evidence="5 6">
    <name type="scientific">Anisodus tanguticus</name>
    <dbReference type="NCBI Taxonomy" id="243964"/>
    <lineage>
        <taxon>Eukaryota</taxon>
        <taxon>Viridiplantae</taxon>
        <taxon>Streptophyta</taxon>
        <taxon>Embryophyta</taxon>
        <taxon>Tracheophyta</taxon>
        <taxon>Spermatophyta</taxon>
        <taxon>Magnoliopsida</taxon>
        <taxon>eudicotyledons</taxon>
        <taxon>Gunneridae</taxon>
        <taxon>Pentapetalae</taxon>
        <taxon>asterids</taxon>
        <taxon>lamiids</taxon>
        <taxon>Solanales</taxon>
        <taxon>Solanaceae</taxon>
        <taxon>Solanoideae</taxon>
        <taxon>Hyoscyameae</taxon>
        <taxon>Anisodus</taxon>
    </lineage>
</organism>
<accession>A0AAE1RZ98</accession>
<evidence type="ECO:0000256" key="3">
    <source>
        <dbReference type="ARBA" id="ARBA00023002"/>
    </source>
</evidence>
<dbReference type="GO" id="GO:0016020">
    <property type="term" value="C:membrane"/>
    <property type="evidence" value="ECO:0007669"/>
    <property type="project" value="UniProtKB-SubCell"/>
</dbReference>
<dbReference type="EMBL" id="JAVYJV010000010">
    <property type="protein sequence ID" value="KAK4360605.1"/>
    <property type="molecule type" value="Genomic_DNA"/>
</dbReference>
<keyword evidence="3" id="KW-0560">Oxidoreductase</keyword>
<keyword evidence="6" id="KW-1185">Reference proteome</keyword>
<evidence type="ECO:0000313" key="6">
    <source>
        <dbReference type="Proteomes" id="UP001291623"/>
    </source>
</evidence>
<name>A0AAE1RZ98_9SOLA</name>
<dbReference type="GO" id="GO:0016491">
    <property type="term" value="F:oxidoreductase activity"/>
    <property type="evidence" value="ECO:0007669"/>
    <property type="project" value="UniProtKB-KW"/>
</dbReference>
<evidence type="ECO:0000256" key="2">
    <source>
        <dbReference type="ARBA" id="ARBA00009295"/>
    </source>
</evidence>